<gene>
    <name evidence="3" type="ORF">SP90_10830</name>
</gene>
<dbReference type="OrthoDB" id="5465365at2"/>
<keyword evidence="2" id="KW-0472">Membrane</keyword>
<dbReference type="Proteomes" id="UP000091979">
    <property type="component" value="Unassembled WGS sequence"/>
</dbReference>
<dbReference type="EMBL" id="JXMS01000018">
    <property type="protein sequence ID" value="OBQ50123.1"/>
    <property type="molecule type" value="Genomic_DNA"/>
</dbReference>
<organism evidence="3 4">
    <name type="scientific">Halodesulfovibrio spirochaetisodalis</name>
    <dbReference type="NCBI Taxonomy" id="1560234"/>
    <lineage>
        <taxon>Bacteria</taxon>
        <taxon>Pseudomonadati</taxon>
        <taxon>Thermodesulfobacteriota</taxon>
        <taxon>Desulfovibrionia</taxon>
        <taxon>Desulfovibrionales</taxon>
        <taxon>Desulfovibrionaceae</taxon>
        <taxon>Halodesulfovibrio</taxon>
    </lineage>
</organism>
<feature type="transmembrane region" description="Helical" evidence="2">
    <location>
        <begin position="30"/>
        <end position="51"/>
    </location>
</feature>
<dbReference type="AlphaFoldDB" id="A0A1B7XBN0"/>
<evidence type="ECO:0000313" key="4">
    <source>
        <dbReference type="Proteomes" id="UP000091979"/>
    </source>
</evidence>
<proteinExistence type="predicted"/>
<feature type="region of interest" description="Disordered" evidence="1">
    <location>
        <begin position="57"/>
        <end position="77"/>
    </location>
</feature>
<dbReference type="RefSeq" id="WP_066855777.1">
    <property type="nucleotide sequence ID" value="NZ_JXMS01000018.1"/>
</dbReference>
<dbReference type="STRING" id="1560234.SP90_10830"/>
<accession>A0A1B7XBN0</accession>
<name>A0A1B7XBN0_9BACT</name>
<keyword evidence="2" id="KW-0812">Transmembrane</keyword>
<reference evidence="3 4" key="1">
    <citation type="submission" date="2015-01" db="EMBL/GenBank/DDBJ databases">
        <title>Desulfovibrio sp. JC271 draft genome sequence.</title>
        <authorList>
            <person name="Shivani Y."/>
            <person name="Subhash Y."/>
            <person name="Sasikala C."/>
            <person name="Ramana C.V."/>
        </authorList>
    </citation>
    <scope>NUCLEOTIDE SEQUENCE [LARGE SCALE GENOMIC DNA]</scope>
    <source>
        <strain evidence="3 4">JC271</strain>
    </source>
</reference>
<sequence>MNMNSIYIMFIAICIAGGLYQFYPVFVMQYIDTIVVAFAALAYLLFVRPWLKAKLTTPKNDQTIPPNNQSDNTEKKG</sequence>
<keyword evidence="4" id="KW-1185">Reference proteome</keyword>
<protein>
    <submittedName>
        <fullName evidence="3">Uncharacterized protein</fullName>
    </submittedName>
</protein>
<dbReference type="PATRIC" id="fig|1560234.3.peg.1021"/>
<feature type="transmembrane region" description="Helical" evidence="2">
    <location>
        <begin position="6"/>
        <end position="23"/>
    </location>
</feature>
<keyword evidence="2" id="KW-1133">Transmembrane helix</keyword>
<evidence type="ECO:0000256" key="2">
    <source>
        <dbReference type="SAM" id="Phobius"/>
    </source>
</evidence>
<evidence type="ECO:0000256" key="1">
    <source>
        <dbReference type="SAM" id="MobiDB-lite"/>
    </source>
</evidence>
<feature type="compositionally biased region" description="Polar residues" evidence="1">
    <location>
        <begin position="57"/>
        <end position="71"/>
    </location>
</feature>
<comment type="caution">
    <text evidence="3">The sequence shown here is derived from an EMBL/GenBank/DDBJ whole genome shotgun (WGS) entry which is preliminary data.</text>
</comment>
<evidence type="ECO:0000313" key="3">
    <source>
        <dbReference type="EMBL" id="OBQ50123.1"/>
    </source>
</evidence>